<feature type="signal peptide" evidence="1">
    <location>
        <begin position="1"/>
        <end position="24"/>
    </location>
</feature>
<sequence length="118" mass="12990">MRRTLLTYSAAACLALASFAAARADDPPFIGTWSLDPVNCRAGQETENAPIVITKDRYDQHESHCTFKSVQQKDSDWKVTSDCMVEGSATPYDFTLTVSGDTLTFTDSGGPRDFLRCK</sequence>
<accession>A0A6I3KGP7</accession>
<keyword evidence="3" id="KW-1185">Reference proteome</keyword>
<keyword evidence="1" id="KW-0732">Signal</keyword>
<comment type="caution">
    <text evidence="2">The sequence shown here is derived from an EMBL/GenBank/DDBJ whole genome shotgun (WGS) entry which is preliminary data.</text>
</comment>
<dbReference type="Proteomes" id="UP000440694">
    <property type="component" value="Unassembled WGS sequence"/>
</dbReference>
<evidence type="ECO:0000313" key="3">
    <source>
        <dbReference type="Proteomes" id="UP000440694"/>
    </source>
</evidence>
<gene>
    <name evidence="2" type="ORF">GIW81_04885</name>
</gene>
<proteinExistence type="predicted"/>
<name>A0A6I3KGP7_9HYPH</name>
<evidence type="ECO:0000313" key="2">
    <source>
        <dbReference type="EMBL" id="MTD93668.1"/>
    </source>
</evidence>
<organism evidence="2 3">
    <name type="scientific">Hyphomicrobium album</name>
    <dbReference type="NCBI Taxonomy" id="2665159"/>
    <lineage>
        <taxon>Bacteria</taxon>
        <taxon>Pseudomonadati</taxon>
        <taxon>Pseudomonadota</taxon>
        <taxon>Alphaproteobacteria</taxon>
        <taxon>Hyphomicrobiales</taxon>
        <taxon>Hyphomicrobiaceae</taxon>
        <taxon>Hyphomicrobium</taxon>
    </lineage>
</organism>
<dbReference type="AlphaFoldDB" id="A0A6I3KGP7"/>
<dbReference type="EMBL" id="WMBQ01000001">
    <property type="protein sequence ID" value="MTD93668.1"/>
    <property type="molecule type" value="Genomic_DNA"/>
</dbReference>
<feature type="chain" id="PRO_5026047621" evidence="1">
    <location>
        <begin position="25"/>
        <end position="118"/>
    </location>
</feature>
<dbReference type="RefSeq" id="WP_154738188.1">
    <property type="nucleotide sequence ID" value="NZ_WMBQ01000001.1"/>
</dbReference>
<evidence type="ECO:0000256" key="1">
    <source>
        <dbReference type="SAM" id="SignalP"/>
    </source>
</evidence>
<reference evidence="2 3" key="1">
    <citation type="submission" date="2019-11" db="EMBL/GenBank/DDBJ databases">
        <title>Identification of a novel strain.</title>
        <authorList>
            <person name="Xu Q."/>
            <person name="Wang G."/>
        </authorList>
    </citation>
    <scope>NUCLEOTIDE SEQUENCE [LARGE SCALE GENOMIC DNA]</scope>
    <source>
        <strain evidence="3">xq</strain>
    </source>
</reference>
<protein>
    <submittedName>
        <fullName evidence="2">Uncharacterized protein</fullName>
    </submittedName>
</protein>